<evidence type="ECO:0000313" key="7">
    <source>
        <dbReference type="EMBL" id="VAW81501.1"/>
    </source>
</evidence>
<dbReference type="PRINTS" id="PR00059">
    <property type="entry name" value="RIBOSOMALL6"/>
</dbReference>
<dbReference type="GO" id="GO:0022625">
    <property type="term" value="C:cytosolic large ribosomal subunit"/>
    <property type="evidence" value="ECO:0007669"/>
    <property type="project" value="TreeGrafter"/>
</dbReference>
<evidence type="ECO:0000259" key="6">
    <source>
        <dbReference type="Pfam" id="PF00347"/>
    </source>
</evidence>
<dbReference type="HAMAP" id="MF_01365_B">
    <property type="entry name" value="Ribosomal_uL6_B"/>
    <property type="match status" value="1"/>
</dbReference>
<evidence type="ECO:0000256" key="1">
    <source>
        <dbReference type="ARBA" id="ARBA00009356"/>
    </source>
</evidence>
<accession>A0A3B0YPY3</accession>
<dbReference type="InterPro" id="IPR020040">
    <property type="entry name" value="Ribosomal_uL6_a/b-dom"/>
</dbReference>
<reference evidence="7" key="1">
    <citation type="submission" date="2018-06" db="EMBL/GenBank/DDBJ databases">
        <authorList>
            <person name="Zhirakovskaya E."/>
        </authorList>
    </citation>
    <scope>NUCLEOTIDE SEQUENCE</scope>
</reference>
<dbReference type="Pfam" id="PF00347">
    <property type="entry name" value="Ribosomal_L6"/>
    <property type="match status" value="2"/>
</dbReference>
<dbReference type="InterPro" id="IPR002358">
    <property type="entry name" value="Ribosomal_uL6_CS"/>
</dbReference>
<dbReference type="PANTHER" id="PTHR11655:SF14">
    <property type="entry name" value="LARGE RIBOSOMAL SUBUNIT PROTEIN UL6M"/>
    <property type="match status" value="1"/>
</dbReference>
<evidence type="ECO:0000256" key="5">
    <source>
        <dbReference type="ARBA" id="ARBA00023274"/>
    </source>
</evidence>
<dbReference type="InterPro" id="IPR000702">
    <property type="entry name" value="Ribosomal_uL6-like"/>
</dbReference>
<evidence type="ECO:0000256" key="2">
    <source>
        <dbReference type="ARBA" id="ARBA00022730"/>
    </source>
</evidence>
<dbReference type="AlphaFoldDB" id="A0A3B0YPY3"/>
<dbReference type="GO" id="GO:0002181">
    <property type="term" value="P:cytoplasmic translation"/>
    <property type="evidence" value="ECO:0007669"/>
    <property type="project" value="TreeGrafter"/>
</dbReference>
<protein>
    <submittedName>
        <fullName evidence="7">LSU ribosomal protein L6p (L9e)</fullName>
    </submittedName>
</protein>
<dbReference type="PIRSF" id="PIRSF002162">
    <property type="entry name" value="Ribosomal_L6"/>
    <property type="match status" value="1"/>
</dbReference>
<name>A0A3B0YPY3_9ZZZZ</name>
<gene>
    <name evidence="7" type="ORF">MNBD_GAMMA13-421</name>
</gene>
<keyword evidence="4 7" id="KW-0689">Ribosomal protein</keyword>
<dbReference type="FunFam" id="3.90.930.12:FF:000002">
    <property type="entry name" value="50S ribosomal protein L6"/>
    <property type="match status" value="1"/>
</dbReference>
<keyword evidence="3" id="KW-0694">RNA-binding</keyword>
<sequence>MSRVAKSPIEVPSGVEVKIDGQAVAVKGGKGSLEYAVNNSVAIKQDGNVLTFAPKDGSKAAMALAGTTRSLLNNMVIGVSQGFEKKLQLVGVGYRAQAQGQKLNLTLGFSHPVDYSVPEGVSVETPSQTEVIIRGVDKQKVGQVAAEIRAYRPPEPYKGKGVKYVDEIIVRKEAKKK</sequence>
<dbReference type="PANTHER" id="PTHR11655">
    <property type="entry name" value="60S/50S RIBOSOMAL PROTEIN L6/L9"/>
    <property type="match status" value="1"/>
</dbReference>
<comment type="similarity">
    <text evidence="1">Belongs to the universal ribosomal protein uL6 family.</text>
</comment>
<dbReference type="PROSITE" id="PS00525">
    <property type="entry name" value="RIBOSOMAL_L6_1"/>
    <property type="match status" value="1"/>
</dbReference>
<evidence type="ECO:0000256" key="3">
    <source>
        <dbReference type="ARBA" id="ARBA00022884"/>
    </source>
</evidence>
<dbReference type="Gene3D" id="3.90.930.12">
    <property type="entry name" value="Ribosomal protein L6, alpha-beta domain"/>
    <property type="match status" value="2"/>
</dbReference>
<dbReference type="EMBL" id="UOFK01000263">
    <property type="protein sequence ID" value="VAW81501.1"/>
    <property type="molecule type" value="Genomic_DNA"/>
</dbReference>
<feature type="domain" description="Large ribosomal subunit protein uL6 alpha-beta" evidence="6">
    <location>
        <begin position="90"/>
        <end position="164"/>
    </location>
</feature>
<dbReference type="SUPFAM" id="SSF56053">
    <property type="entry name" value="Ribosomal protein L6"/>
    <property type="match status" value="2"/>
</dbReference>
<proteinExistence type="inferred from homology"/>
<dbReference type="FunFam" id="3.90.930.12:FF:000001">
    <property type="entry name" value="50S ribosomal protein L6"/>
    <property type="match status" value="1"/>
</dbReference>
<dbReference type="InterPro" id="IPR019906">
    <property type="entry name" value="Ribosomal_uL6_bac-type"/>
</dbReference>
<organism evidence="7">
    <name type="scientific">hydrothermal vent metagenome</name>
    <dbReference type="NCBI Taxonomy" id="652676"/>
    <lineage>
        <taxon>unclassified sequences</taxon>
        <taxon>metagenomes</taxon>
        <taxon>ecological metagenomes</taxon>
    </lineage>
</organism>
<dbReference type="GO" id="GO:0019843">
    <property type="term" value="F:rRNA binding"/>
    <property type="evidence" value="ECO:0007669"/>
    <property type="project" value="UniProtKB-KW"/>
</dbReference>
<evidence type="ECO:0000256" key="4">
    <source>
        <dbReference type="ARBA" id="ARBA00022980"/>
    </source>
</evidence>
<dbReference type="GO" id="GO:0003735">
    <property type="term" value="F:structural constituent of ribosome"/>
    <property type="evidence" value="ECO:0007669"/>
    <property type="project" value="InterPro"/>
</dbReference>
<keyword evidence="5" id="KW-0687">Ribonucleoprotein</keyword>
<dbReference type="NCBIfam" id="TIGR03654">
    <property type="entry name" value="L6_bact"/>
    <property type="match status" value="1"/>
</dbReference>
<feature type="domain" description="Large ribosomal subunit protein uL6 alpha-beta" evidence="6">
    <location>
        <begin position="11"/>
        <end position="82"/>
    </location>
</feature>
<keyword evidence="2" id="KW-0699">rRNA-binding</keyword>
<dbReference type="InterPro" id="IPR036789">
    <property type="entry name" value="Ribosomal_uL6-like_a/b-dom_sf"/>
</dbReference>